<dbReference type="EMBL" id="CAJMWX010000960">
    <property type="protein sequence ID" value="CAE6440334.1"/>
    <property type="molecule type" value="Genomic_DNA"/>
</dbReference>
<dbReference type="Proteomes" id="UP000663888">
    <property type="component" value="Unassembled WGS sequence"/>
</dbReference>
<evidence type="ECO:0000256" key="2">
    <source>
        <dbReference type="SAM" id="Phobius"/>
    </source>
</evidence>
<feature type="transmembrane region" description="Helical" evidence="2">
    <location>
        <begin position="714"/>
        <end position="734"/>
    </location>
</feature>
<evidence type="ECO:0000313" key="3">
    <source>
        <dbReference type="EMBL" id="CAE6440334.1"/>
    </source>
</evidence>
<keyword evidence="2" id="KW-0472">Membrane</keyword>
<organism evidence="3 4">
    <name type="scientific">Rhizoctonia solani</name>
    <dbReference type="NCBI Taxonomy" id="456999"/>
    <lineage>
        <taxon>Eukaryota</taxon>
        <taxon>Fungi</taxon>
        <taxon>Dikarya</taxon>
        <taxon>Basidiomycota</taxon>
        <taxon>Agaricomycotina</taxon>
        <taxon>Agaricomycetes</taxon>
        <taxon>Cantharellales</taxon>
        <taxon>Ceratobasidiaceae</taxon>
        <taxon>Rhizoctonia</taxon>
    </lineage>
</organism>
<evidence type="ECO:0000313" key="4">
    <source>
        <dbReference type="Proteomes" id="UP000663888"/>
    </source>
</evidence>
<comment type="caution">
    <text evidence="3">The sequence shown here is derived from an EMBL/GenBank/DDBJ whole genome shotgun (WGS) entry which is preliminary data.</text>
</comment>
<keyword evidence="2" id="KW-0812">Transmembrane</keyword>
<sequence>MDAPIIVEAFVPPKRRPSGPRPLANLTPSRNTSYTSTYRPIIIESPLTESHENLGSPPPPPPLSAFDPTKLGYQDAVKKSGTPGTSDDSLPLLTPRSPPTPKRRTSVATQLPTVPITHTSAPDIPWTITLGGFMSHFEPVPVWPLIVHTVLCFAAFPAVYWLSTAASGLGLFWARAIVGAVTGIVGFTIGYNLIRLSRRGIDATVWATVIHESMHPDGGVTLDQLNDFVANPTSPWSAIRLLFRRTFRHKGARRTHRKNYDRKPWALTIIVFLFVGILSACLVFVFGRIVDIYTKQERQLDQYVETYVAGDLSTEDIRKATELYGTAYSSFNFTWSLNPFASVGLLPMGRTFQVPRTEHIPQATHNVTDTIHITETYTEQLLPHGIGFGTFDETSASIVGKLKEGRDSGRDAVGGVVRWPKWGIRVGCQVLDRLDRYLTPVSAVNNMTYLYVPKTALYSLFQSMDIAYPLMRPVNLTALIEPGDPMPQGISEAEIAITSKWWPNGVAHSFLSAPLSNGSQGTGWLQLEIVLARLHESYAPNSTFGAYATPDVLWPGGRVGYDVAICVEEIRSWVVDAYNSSAGNPTTLGITHKGMDLDSPVYIRQNISVSEEGTQSGITSAGKFAAFSAAHGNSRNVMIKDNGRDFAYVPNPTLVSFTNGTGPLGYTKLDPERVAYAIAKSDSQHLLPYLAGTQPVLARSYPDKTVAYIRISKLWLGISLLVMLLLGYIVAIFVPRLPLGLPRRDFGVYSWLAAIEGDAILGIPAGVGRYEHLEELQRRGGEAKVRYAAPNQKDWQLSVEERAHKEFFERHYAGR</sequence>
<accession>A0A8H3ATW3</accession>
<feature type="transmembrane region" description="Helical" evidence="2">
    <location>
        <begin position="264"/>
        <end position="286"/>
    </location>
</feature>
<keyword evidence="2" id="KW-1133">Transmembrane helix</keyword>
<feature type="transmembrane region" description="Helical" evidence="2">
    <location>
        <begin position="172"/>
        <end position="194"/>
    </location>
</feature>
<name>A0A8H3ATW3_9AGAM</name>
<reference evidence="3" key="1">
    <citation type="submission" date="2021-01" db="EMBL/GenBank/DDBJ databases">
        <authorList>
            <person name="Kaushik A."/>
        </authorList>
    </citation>
    <scope>NUCLEOTIDE SEQUENCE</scope>
    <source>
        <strain evidence="3">AG4-R118</strain>
    </source>
</reference>
<gene>
    <name evidence="3" type="ORF">RDB_LOCUS49154</name>
</gene>
<protein>
    <submittedName>
        <fullName evidence="3">Uncharacterized protein</fullName>
    </submittedName>
</protein>
<feature type="region of interest" description="Disordered" evidence="1">
    <location>
        <begin position="12"/>
        <end position="107"/>
    </location>
</feature>
<feature type="transmembrane region" description="Helical" evidence="2">
    <location>
        <begin position="142"/>
        <end position="160"/>
    </location>
</feature>
<feature type="compositionally biased region" description="Polar residues" evidence="1">
    <location>
        <begin position="26"/>
        <end position="38"/>
    </location>
</feature>
<evidence type="ECO:0000256" key="1">
    <source>
        <dbReference type="SAM" id="MobiDB-lite"/>
    </source>
</evidence>
<proteinExistence type="predicted"/>
<dbReference type="AlphaFoldDB" id="A0A8H3ATW3"/>